<sequence length="34" mass="4249">MPRKAPCISTGNPLQKLRKSKFRWKWSRQIFRRF</sequence>
<organism evidence="1">
    <name type="scientific">Siphoviridae sp. ct3es5</name>
    <dbReference type="NCBI Taxonomy" id="2825322"/>
    <lineage>
        <taxon>Viruses</taxon>
        <taxon>Duplodnaviria</taxon>
        <taxon>Heunggongvirae</taxon>
        <taxon>Uroviricota</taxon>
        <taxon>Caudoviricetes</taxon>
    </lineage>
</organism>
<reference evidence="1" key="1">
    <citation type="journal article" date="2021" name="Proc. Natl. Acad. Sci. U.S.A.">
        <title>A Catalog of Tens of Thousands of Viruses from Human Metagenomes Reveals Hidden Associations with Chronic Diseases.</title>
        <authorList>
            <person name="Tisza M.J."/>
            <person name="Buck C.B."/>
        </authorList>
    </citation>
    <scope>NUCLEOTIDE SEQUENCE</scope>
    <source>
        <strain evidence="1">Ct3es5</strain>
    </source>
</reference>
<accession>A0A8S5PTB7</accession>
<name>A0A8S5PTB7_9CAUD</name>
<protein>
    <submittedName>
        <fullName evidence="1">Uncharacterized protein</fullName>
    </submittedName>
</protein>
<evidence type="ECO:0000313" key="1">
    <source>
        <dbReference type="EMBL" id="DAE10335.1"/>
    </source>
</evidence>
<dbReference type="EMBL" id="BK015507">
    <property type="protein sequence ID" value="DAE10335.1"/>
    <property type="molecule type" value="Genomic_DNA"/>
</dbReference>
<proteinExistence type="predicted"/>